<sequence>MVGAMQSLLKRSPLRRRIWTGLSLTRQNRDSSVNITVHHCCTVHILWARAQSSYLFRFWAVSDKFTAARNICVKLTKLEISPKLNCKDIADDTNNTRNSNKTCVFHSQIHISNNHSNTSIEERYNENLHYNKEKQFLIKKFWPSDEKLPDAVQFNISIDYTVSEAQRFPVDYYLISYHIKMSQFPLGQQFNPEGITQTQKSSLFGLRFSPDDME</sequence>
<evidence type="ECO:0000313" key="1">
    <source>
        <dbReference type="EMBL" id="CAI9733920.1"/>
    </source>
</evidence>
<evidence type="ECO:0000313" key="2">
    <source>
        <dbReference type="Proteomes" id="UP001162480"/>
    </source>
</evidence>
<organism evidence="1 2">
    <name type="scientific">Octopus vulgaris</name>
    <name type="common">Common octopus</name>
    <dbReference type="NCBI Taxonomy" id="6645"/>
    <lineage>
        <taxon>Eukaryota</taxon>
        <taxon>Metazoa</taxon>
        <taxon>Spiralia</taxon>
        <taxon>Lophotrochozoa</taxon>
        <taxon>Mollusca</taxon>
        <taxon>Cephalopoda</taxon>
        <taxon>Coleoidea</taxon>
        <taxon>Octopodiformes</taxon>
        <taxon>Octopoda</taxon>
        <taxon>Incirrata</taxon>
        <taxon>Octopodidae</taxon>
        <taxon>Octopus</taxon>
    </lineage>
</organism>
<keyword evidence="2" id="KW-1185">Reference proteome</keyword>
<proteinExistence type="predicted"/>
<accession>A0AA36BGC9</accession>
<dbReference type="Proteomes" id="UP001162480">
    <property type="component" value="Chromosome 15"/>
</dbReference>
<reference evidence="1" key="1">
    <citation type="submission" date="2023-08" db="EMBL/GenBank/DDBJ databases">
        <authorList>
            <person name="Alioto T."/>
            <person name="Alioto T."/>
            <person name="Gomez Garrido J."/>
        </authorList>
    </citation>
    <scope>NUCLEOTIDE SEQUENCE</scope>
</reference>
<protein>
    <submittedName>
        <fullName evidence="1">Uncharacterized protein</fullName>
    </submittedName>
</protein>
<dbReference type="AlphaFoldDB" id="A0AA36BGC9"/>
<gene>
    <name evidence="1" type="ORF">OCTVUL_1B004013</name>
</gene>
<name>A0AA36BGC9_OCTVU</name>
<dbReference type="EMBL" id="OX597828">
    <property type="protein sequence ID" value="CAI9733920.1"/>
    <property type="molecule type" value="Genomic_DNA"/>
</dbReference>